<dbReference type="AlphaFoldDB" id="A0ABD1UWT7"/>
<evidence type="ECO:0000313" key="2">
    <source>
        <dbReference type="EMBL" id="KAL2529163.1"/>
    </source>
</evidence>
<dbReference type="PANTHER" id="PTHR36030">
    <property type="entry name" value="CALMODULIN-BINDING DOMAIN-CONTAINING PROTEIN"/>
    <property type="match status" value="1"/>
</dbReference>
<sequence length="197" mass="22086">MESNRKRRGFIKPKMITSLYQTKKKIAVPATPTGFIVNSEQVFPQQMHQTKQAAPPSATSVGFIVNQDQVFPQQMQKVSIVIADGSRNSNRKLDNFYGVAGDDGVDAEAAKYISSVQERFRLEHVNSEREMFETMAQHDHDPRSVQRSQNAGDKGGCRRGLVNTTPIKNFAPDIDVNHHDIHGHTISEPDRTVVTEQ</sequence>
<proteinExistence type="predicted"/>
<organism evidence="2 3">
    <name type="scientific">Forsythia ovata</name>
    <dbReference type="NCBI Taxonomy" id="205694"/>
    <lineage>
        <taxon>Eukaryota</taxon>
        <taxon>Viridiplantae</taxon>
        <taxon>Streptophyta</taxon>
        <taxon>Embryophyta</taxon>
        <taxon>Tracheophyta</taxon>
        <taxon>Spermatophyta</taxon>
        <taxon>Magnoliopsida</taxon>
        <taxon>eudicotyledons</taxon>
        <taxon>Gunneridae</taxon>
        <taxon>Pentapetalae</taxon>
        <taxon>asterids</taxon>
        <taxon>lamiids</taxon>
        <taxon>Lamiales</taxon>
        <taxon>Oleaceae</taxon>
        <taxon>Forsythieae</taxon>
        <taxon>Forsythia</taxon>
    </lineage>
</organism>
<comment type="caution">
    <text evidence="2">The sequence shown here is derived from an EMBL/GenBank/DDBJ whole genome shotgun (WGS) entry which is preliminary data.</text>
</comment>
<dbReference type="PANTHER" id="PTHR36030:SF1">
    <property type="entry name" value="CALMODULIN-BINDING DOMAIN-CONTAINING PROTEIN"/>
    <property type="match status" value="1"/>
</dbReference>
<keyword evidence="3" id="KW-1185">Reference proteome</keyword>
<dbReference type="EMBL" id="JBFOLJ010000006">
    <property type="protein sequence ID" value="KAL2529163.1"/>
    <property type="molecule type" value="Genomic_DNA"/>
</dbReference>
<feature type="region of interest" description="Disordered" evidence="1">
    <location>
        <begin position="136"/>
        <end position="160"/>
    </location>
</feature>
<protein>
    <submittedName>
        <fullName evidence="2">Uncharacterized protein</fullName>
    </submittedName>
</protein>
<name>A0ABD1UWT7_9LAMI</name>
<evidence type="ECO:0000256" key="1">
    <source>
        <dbReference type="SAM" id="MobiDB-lite"/>
    </source>
</evidence>
<accession>A0ABD1UWT7</accession>
<dbReference type="Proteomes" id="UP001604277">
    <property type="component" value="Unassembled WGS sequence"/>
</dbReference>
<reference evidence="3" key="1">
    <citation type="submission" date="2024-07" db="EMBL/GenBank/DDBJ databases">
        <title>Two chromosome-level genome assemblies of Korean endemic species Abeliophyllum distichum and Forsythia ovata (Oleaceae).</title>
        <authorList>
            <person name="Jang H."/>
        </authorList>
    </citation>
    <scope>NUCLEOTIDE SEQUENCE [LARGE SCALE GENOMIC DNA]</scope>
</reference>
<evidence type="ECO:0000313" key="3">
    <source>
        <dbReference type="Proteomes" id="UP001604277"/>
    </source>
</evidence>
<gene>
    <name evidence="2" type="ORF">Fot_21764</name>
</gene>